<name>A0A0K6I393_9HYPH</name>
<keyword evidence="3" id="KW-1185">Reference proteome</keyword>
<reference evidence="3" key="1">
    <citation type="submission" date="2015-08" db="EMBL/GenBank/DDBJ databases">
        <authorList>
            <person name="Varghese N."/>
        </authorList>
    </citation>
    <scope>NUCLEOTIDE SEQUENCE [LARGE SCALE GENOMIC DNA]</scope>
    <source>
        <strain evidence="3">DSM 23407</strain>
    </source>
</reference>
<sequence length="70" mass="7443">MPHPLYSYRRLRYGLLPAVVLLLAGEAPANAQAVSQGCLEINAGHFNAMSGNLNQIERTAAGFGTGDTTR</sequence>
<organism evidence="2 3">
    <name type="scientific">Pannonibacter indicus</name>
    <dbReference type="NCBI Taxonomy" id="466044"/>
    <lineage>
        <taxon>Bacteria</taxon>
        <taxon>Pseudomonadati</taxon>
        <taxon>Pseudomonadota</taxon>
        <taxon>Alphaproteobacteria</taxon>
        <taxon>Hyphomicrobiales</taxon>
        <taxon>Stappiaceae</taxon>
        <taxon>Pannonibacter</taxon>
    </lineage>
</organism>
<dbReference type="Proteomes" id="UP000183900">
    <property type="component" value="Unassembled WGS sequence"/>
</dbReference>
<evidence type="ECO:0000313" key="2">
    <source>
        <dbReference type="EMBL" id="CUA97767.1"/>
    </source>
</evidence>
<keyword evidence="1" id="KW-0732">Signal</keyword>
<evidence type="ECO:0000256" key="1">
    <source>
        <dbReference type="SAM" id="SignalP"/>
    </source>
</evidence>
<protein>
    <submittedName>
        <fullName evidence="2">Uncharacterized protein</fullName>
    </submittedName>
</protein>
<dbReference type="AlphaFoldDB" id="A0A0K6I393"/>
<gene>
    <name evidence="2" type="ORF">Ga0061067_10880</name>
</gene>
<feature type="signal peptide" evidence="1">
    <location>
        <begin position="1"/>
        <end position="31"/>
    </location>
</feature>
<feature type="chain" id="PRO_5005505186" evidence="1">
    <location>
        <begin position="32"/>
        <end position="70"/>
    </location>
</feature>
<dbReference type="EMBL" id="CYHE01000008">
    <property type="protein sequence ID" value="CUA97767.1"/>
    <property type="molecule type" value="Genomic_DNA"/>
</dbReference>
<evidence type="ECO:0000313" key="3">
    <source>
        <dbReference type="Proteomes" id="UP000183900"/>
    </source>
</evidence>
<accession>A0A0K6I393</accession>
<dbReference type="RefSeq" id="WP_055456115.1">
    <property type="nucleotide sequence ID" value="NZ_CYHE01000008.1"/>
</dbReference>
<proteinExistence type="predicted"/>